<dbReference type="GO" id="GO:0044772">
    <property type="term" value="P:mitotic cell cycle phase transition"/>
    <property type="evidence" value="ECO:0007669"/>
    <property type="project" value="InterPro"/>
</dbReference>
<dbReference type="AlphaFoldDB" id="M4SI39"/>
<evidence type="ECO:0000313" key="3">
    <source>
        <dbReference type="EMBL" id="AGH55860.1"/>
    </source>
</evidence>
<dbReference type="Gene3D" id="1.10.472.10">
    <property type="entry name" value="Cyclin-like"/>
    <property type="match status" value="2"/>
</dbReference>
<dbReference type="SMART" id="SM00385">
    <property type="entry name" value="CYCLIN"/>
    <property type="match status" value="1"/>
</dbReference>
<feature type="non-terminal residue" evidence="3">
    <location>
        <position position="198"/>
    </location>
</feature>
<dbReference type="PIRSF" id="PIRSF001771">
    <property type="entry name" value="Cyclin_A_B_D_E"/>
    <property type="match status" value="1"/>
</dbReference>
<evidence type="ECO:0000256" key="1">
    <source>
        <dbReference type="RuleBase" id="RU000383"/>
    </source>
</evidence>
<name>M4SI39_9BILA</name>
<accession>M4SI39</accession>
<dbReference type="Pfam" id="PF00134">
    <property type="entry name" value="Cyclin_N"/>
    <property type="match status" value="1"/>
</dbReference>
<organism evidence="3">
    <name type="scientific">Brachionus manjavacas</name>
    <dbReference type="NCBI Taxonomy" id="667381"/>
    <lineage>
        <taxon>Eukaryota</taxon>
        <taxon>Metazoa</taxon>
        <taxon>Spiralia</taxon>
        <taxon>Gnathifera</taxon>
        <taxon>Rotifera</taxon>
        <taxon>Eurotatoria</taxon>
        <taxon>Monogononta</taxon>
        <taxon>Pseudotrocha</taxon>
        <taxon>Ploima</taxon>
        <taxon>Brachionidae</taxon>
        <taxon>Brachionus</taxon>
    </lineage>
</organism>
<dbReference type="InterPro" id="IPR013763">
    <property type="entry name" value="Cyclin-like_dom"/>
</dbReference>
<dbReference type="GO" id="GO:0016538">
    <property type="term" value="F:cyclin-dependent protein serine/threonine kinase regulator activity"/>
    <property type="evidence" value="ECO:0007669"/>
    <property type="project" value="InterPro"/>
</dbReference>
<reference evidence="3" key="1">
    <citation type="journal article" date="2013" name="J. Hered.">
        <title>Inventory and phylogenetic analysis of meiotic genes in monogonont rotifers.</title>
        <authorList>
            <person name="Hanson S.J."/>
            <person name="Schurko A.M."/>
            <person name="Hecox-Lea B."/>
            <person name="Mark Welch D.B."/>
            <person name="Stelzer C.P."/>
            <person name="Logsdon J.M.Jr."/>
        </authorList>
    </citation>
    <scope>NUCLEOTIDE SEQUENCE</scope>
</reference>
<comment type="similarity">
    <text evidence="1">Belongs to the cyclin family.</text>
</comment>
<dbReference type="SUPFAM" id="SSF47954">
    <property type="entry name" value="Cyclin-like"/>
    <property type="match status" value="1"/>
</dbReference>
<keyword evidence="1" id="KW-0195">Cyclin</keyword>
<feature type="non-terminal residue" evidence="3">
    <location>
        <position position="1"/>
    </location>
</feature>
<dbReference type="PANTHER" id="PTHR10177">
    <property type="entry name" value="CYCLINS"/>
    <property type="match status" value="1"/>
</dbReference>
<sequence>ISESMRQTLLEWMRDLCQEENKLDQVFNHSCMLFDRFMQALKEKSSFQIHKSYLQLFATACLFISSKVKSESHFNALNLIEYTDNSITLSDLLESELFILETLEWDIDYIVPNDYFEFLSSQIKSDNKELIQTKFHEQTAKCSFDFNLQFYRPSQIATVCLLKALDAISMFHLKDLFMGSIVLDFQMNKLIKIFKLDL</sequence>
<dbReference type="EMBL" id="JX156201">
    <property type="protein sequence ID" value="AGH55860.1"/>
    <property type="molecule type" value="Genomic_DNA"/>
</dbReference>
<dbReference type="InterPro" id="IPR036915">
    <property type="entry name" value="Cyclin-like_sf"/>
</dbReference>
<proteinExistence type="inferred from homology"/>
<evidence type="ECO:0000259" key="2">
    <source>
        <dbReference type="SMART" id="SM00385"/>
    </source>
</evidence>
<dbReference type="InterPro" id="IPR006671">
    <property type="entry name" value="Cyclin_N"/>
</dbReference>
<protein>
    <submittedName>
        <fullName evidence="3">Cyclin D4</fullName>
    </submittedName>
</protein>
<gene>
    <name evidence="3" type="primary">CYCD4</name>
</gene>
<feature type="domain" description="Cyclin-like" evidence="2">
    <location>
        <begin position="11"/>
        <end position="101"/>
    </location>
</feature>
<dbReference type="InterPro" id="IPR039361">
    <property type="entry name" value="Cyclin"/>
</dbReference>
<dbReference type="InterPro" id="IPR046965">
    <property type="entry name" value="Cyclin_A/B-like"/>
</dbReference>